<comment type="caution">
    <text evidence="4">The sequence shown here is derived from an EMBL/GenBank/DDBJ whole genome shotgun (WGS) entry which is preliminary data.</text>
</comment>
<dbReference type="AlphaFoldDB" id="A0A2U2M8M6"/>
<accession>A0A2U2M8M6</accession>
<gene>
    <name evidence="4" type="ORF">DB362_04615</name>
</gene>
<dbReference type="Pfam" id="PF16555">
    <property type="entry name" value="GramPos_pilinD1"/>
    <property type="match status" value="1"/>
</dbReference>
<evidence type="ECO:0000313" key="4">
    <source>
        <dbReference type="EMBL" id="PWG53207.1"/>
    </source>
</evidence>
<keyword evidence="2" id="KW-0732">Signal</keyword>
<evidence type="ECO:0000259" key="3">
    <source>
        <dbReference type="Pfam" id="PF16555"/>
    </source>
</evidence>
<feature type="compositionally biased region" description="Low complexity" evidence="1">
    <location>
        <begin position="25"/>
        <end position="59"/>
    </location>
</feature>
<dbReference type="Proteomes" id="UP000245607">
    <property type="component" value="Unassembled WGS sequence"/>
</dbReference>
<feature type="region of interest" description="Disordered" evidence="1">
    <location>
        <begin position="210"/>
        <end position="280"/>
    </location>
</feature>
<organism evidence="4 5">
    <name type="scientific">Ligilactobacillus salivarius</name>
    <dbReference type="NCBI Taxonomy" id="1624"/>
    <lineage>
        <taxon>Bacteria</taxon>
        <taxon>Bacillati</taxon>
        <taxon>Bacillota</taxon>
        <taxon>Bacilli</taxon>
        <taxon>Lactobacillales</taxon>
        <taxon>Lactobacillaceae</taxon>
        <taxon>Ligilactobacillus</taxon>
    </lineage>
</organism>
<dbReference type="EMBL" id="QFAS01000005">
    <property type="protein sequence ID" value="PWG53207.1"/>
    <property type="molecule type" value="Genomic_DNA"/>
</dbReference>
<feature type="domain" description="Gram-positive pilin subunit D1 N-terminal" evidence="3">
    <location>
        <begin position="291"/>
        <end position="379"/>
    </location>
</feature>
<feature type="chain" id="PRO_5015625403" description="Gram-positive pilin subunit D1 N-terminal domain-containing protein" evidence="2">
    <location>
        <begin position="26"/>
        <end position="419"/>
    </location>
</feature>
<feature type="compositionally biased region" description="Low complexity" evidence="1">
    <location>
        <begin position="222"/>
        <end position="274"/>
    </location>
</feature>
<name>A0A2U2M8M6_9LACO</name>
<evidence type="ECO:0000256" key="2">
    <source>
        <dbReference type="SAM" id="SignalP"/>
    </source>
</evidence>
<dbReference type="InterPro" id="IPR032364">
    <property type="entry name" value="GramPos_pilinD1_N"/>
</dbReference>
<feature type="compositionally biased region" description="Low complexity" evidence="1">
    <location>
        <begin position="109"/>
        <end position="158"/>
    </location>
</feature>
<feature type="signal peptide" evidence="2">
    <location>
        <begin position="1"/>
        <end position="25"/>
    </location>
</feature>
<reference evidence="4 5" key="1">
    <citation type="submission" date="2018-05" db="EMBL/GenBank/DDBJ databases">
        <title>Lactobacillus salivarius genome sequencing and assembly.</title>
        <authorList>
            <person name="Audisio C."/>
            <person name="Albarracin L."/>
            <person name="Torres M.J."/>
            <person name="Hebert E.M."/>
            <person name="Saavedra L."/>
        </authorList>
    </citation>
    <scope>NUCLEOTIDE SEQUENCE [LARGE SCALE GENOMIC DNA]</scope>
    <source>
        <strain evidence="4 5">A3iob</strain>
    </source>
</reference>
<feature type="region of interest" description="Disordered" evidence="1">
    <location>
        <begin position="25"/>
        <end position="78"/>
    </location>
</feature>
<protein>
    <recommendedName>
        <fullName evidence="3">Gram-positive pilin subunit D1 N-terminal domain-containing protein</fullName>
    </recommendedName>
</protein>
<feature type="compositionally biased region" description="Basic and acidic residues" evidence="1">
    <location>
        <begin position="211"/>
        <end position="221"/>
    </location>
</feature>
<evidence type="ECO:0000256" key="1">
    <source>
        <dbReference type="SAM" id="MobiDB-lite"/>
    </source>
</evidence>
<sequence>MTYSKMVAGLMLSTTLLGTGATVLADTSSSSSSQSTTSAKATSSSSATNSSSAVAKTNAESTSTKKESKNDPVQTLKEQKMIIKKIVAKEGSQIATVSEANNSESKVDTSLASTAASTSNSSSNSRSSSSESKTDTPKGGTSSSSSNESTKPTTSSSSQAPGLNQSDFKGVPNSKFVVYDVTDTMNSVIKEKLGVDEDKANAALQVAAAKETAEDKEKAKASDSTSTSSSSNTESKASSNAKSTSTSTSGSSSSSTKETTSNSSSKDVSSSSSSETKDDKELISKIEELRKGDTIRKEVSERAAKLNKDQLKSVAEVTTDQNGTAETKLPIDGKYHAYYVVNTETAKESYATNSAPIVVITPVTDSQGMYAPEFTIYPKSNTLPKPTTPEETQAKMYQTGHEDQSFFAKIMNWFNGLFK</sequence>
<evidence type="ECO:0000313" key="5">
    <source>
        <dbReference type="Proteomes" id="UP000245607"/>
    </source>
</evidence>
<proteinExistence type="predicted"/>
<feature type="region of interest" description="Disordered" evidence="1">
    <location>
        <begin position="98"/>
        <end position="173"/>
    </location>
</feature>
<dbReference type="RefSeq" id="WP_109241891.1">
    <property type="nucleotide sequence ID" value="NZ_QFAS01000005.1"/>
</dbReference>